<dbReference type="GO" id="GO:0016297">
    <property type="term" value="F:fatty acyl-[ACP] hydrolase activity"/>
    <property type="evidence" value="ECO:0007669"/>
    <property type="project" value="UniProtKB-EC"/>
</dbReference>
<gene>
    <name evidence="2" type="ORF">KVP70_32035</name>
    <name evidence="3" type="ORF">L1274_005870</name>
</gene>
<dbReference type="EMBL" id="JAHTGR010000036">
    <property type="protein sequence ID" value="MBV6325546.1"/>
    <property type="molecule type" value="Genomic_DNA"/>
</dbReference>
<dbReference type="EC" id="3.1.2.21" evidence="3"/>
<keyword evidence="5" id="KW-1185">Reference proteome</keyword>
<evidence type="ECO:0000259" key="1">
    <source>
        <dbReference type="Pfam" id="PF00975"/>
    </source>
</evidence>
<dbReference type="PANTHER" id="PTHR11487">
    <property type="entry name" value="THIOESTERASE"/>
    <property type="match status" value="1"/>
</dbReference>
<feature type="domain" description="Thioesterase" evidence="1">
    <location>
        <begin position="20"/>
        <end position="241"/>
    </location>
</feature>
<dbReference type="RefSeq" id="WP_217946448.1">
    <property type="nucleotide sequence ID" value="NZ_JAHTGR010000036.1"/>
</dbReference>
<evidence type="ECO:0000313" key="3">
    <source>
        <dbReference type="EMBL" id="MCP2012111.1"/>
    </source>
</evidence>
<dbReference type="InterPro" id="IPR001031">
    <property type="entry name" value="Thioesterase"/>
</dbReference>
<dbReference type="InterPro" id="IPR012223">
    <property type="entry name" value="TEII"/>
</dbReference>
<evidence type="ECO:0000313" key="5">
    <source>
        <dbReference type="Proteomes" id="UP001162889"/>
    </source>
</evidence>
<organism evidence="2 4">
    <name type="scientific">Duganella violaceipulchra</name>
    <dbReference type="NCBI Taxonomy" id="2849652"/>
    <lineage>
        <taxon>Bacteria</taxon>
        <taxon>Pseudomonadati</taxon>
        <taxon>Pseudomonadota</taxon>
        <taxon>Betaproteobacteria</taxon>
        <taxon>Burkholderiales</taxon>
        <taxon>Oxalobacteraceae</taxon>
        <taxon>Telluria group</taxon>
        <taxon>Duganella</taxon>
    </lineage>
</organism>
<dbReference type="Proteomes" id="UP001155901">
    <property type="component" value="Unassembled WGS sequence"/>
</dbReference>
<dbReference type="Proteomes" id="UP001162889">
    <property type="component" value="Unassembled WGS sequence"/>
</dbReference>
<reference evidence="3" key="2">
    <citation type="submission" date="2022-03" db="EMBL/GenBank/DDBJ databases">
        <title>Genome Encyclopedia of Bacteria and Archaea VI: Functional Genomics of Type Strains.</title>
        <authorList>
            <person name="Whitman W."/>
        </authorList>
    </citation>
    <scope>NUCLEOTIDE SEQUENCE</scope>
    <source>
        <strain evidence="3">HSC-15S17</strain>
    </source>
</reference>
<name>A0AA41HF41_9BURK</name>
<dbReference type="Pfam" id="PF00975">
    <property type="entry name" value="Thioesterase"/>
    <property type="match status" value="1"/>
</dbReference>
<dbReference type="PANTHER" id="PTHR11487:SF0">
    <property type="entry name" value="S-ACYL FATTY ACID SYNTHASE THIOESTERASE, MEDIUM CHAIN"/>
    <property type="match status" value="1"/>
</dbReference>
<sequence length="250" mass="27726">MNLPRSPWLVRQSGAGRRLRLYCFCYAGGSAANYASWQAELDPAIEICAIELPGRGRRFGEEPQTSLAAVTATVAKLIASQGSMPFAFFGHSLGALLAFEVARYLHHHGLPTPRHLFLSGASAPQHRRKLELHLLADDALIEELKRYNGTPLVVLEHRELMELLLPVIRADFALAGNYAYRPGALLNMSMTVLMGREDKNGEGEHVEGWKKETSGDCRIAWFDGDHFFIHPQRAAVFDCIRSELLGVACT</sequence>
<keyword evidence="2" id="KW-0378">Hydrolase</keyword>
<dbReference type="EMBL" id="JALJZU010000015">
    <property type="protein sequence ID" value="MCP2012111.1"/>
    <property type="molecule type" value="Genomic_DNA"/>
</dbReference>
<evidence type="ECO:0000313" key="4">
    <source>
        <dbReference type="Proteomes" id="UP001155901"/>
    </source>
</evidence>
<dbReference type="GO" id="GO:0008610">
    <property type="term" value="P:lipid biosynthetic process"/>
    <property type="evidence" value="ECO:0007669"/>
    <property type="project" value="TreeGrafter"/>
</dbReference>
<dbReference type="AlphaFoldDB" id="A0AA41HF41"/>
<comment type="caution">
    <text evidence="2">The sequence shown here is derived from an EMBL/GenBank/DDBJ whole genome shotgun (WGS) entry which is preliminary data.</text>
</comment>
<evidence type="ECO:0000313" key="2">
    <source>
        <dbReference type="EMBL" id="MBV6325546.1"/>
    </source>
</evidence>
<proteinExistence type="predicted"/>
<accession>A0AA41HF41</accession>
<reference evidence="2" key="1">
    <citation type="submission" date="2021-07" db="EMBL/GenBank/DDBJ databases">
        <title>Characterization of violacein-producing bacteria and related species.</title>
        <authorList>
            <person name="Wilson H.S."/>
            <person name="De Leon M.E."/>
        </authorList>
    </citation>
    <scope>NUCLEOTIDE SEQUENCE</scope>
    <source>
        <strain evidence="2">HSC-15S17</strain>
    </source>
</reference>
<protein>
    <submittedName>
        <fullName evidence="2">Alpha/beta fold hydrolase</fullName>
    </submittedName>
    <submittedName>
        <fullName evidence="3">Medium-chain acyl-[acyl-carrier-protein] hydrolase</fullName>
        <ecNumber evidence="3">3.1.2.21</ecNumber>
    </submittedName>
</protein>